<feature type="region of interest" description="Disordered" evidence="1">
    <location>
        <begin position="1"/>
        <end position="32"/>
    </location>
</feature>
<reference evidence="2" key="2">
    <citation type="submission" date="2025-08" db="UniProtKB">
        <authorList>
            <consortium name="Ensembl"/>
        </authorList>
    </citation>
    <scope>IDENTIFICATION</scope>
</reference>
<evidence type="ECO:0000256" key="1">
    <source>
        <dbReference type="SAM" id="MobiDB-lite"/>
    </source>
</evidence>
<evidence type="ECO:0000313" key="2">
    <source>
        <dbReference type="Ensembl" id="ENSONIP00000057544.1"/>
    </source>
</evidence>
<organism evidence="2 3">
    <name type="scientific">Oreochromis niloticus</name>
    <name type="common">Nile tilapia</name>
    <name type="synonym">Tilapia nilotica</name>
    <dbReference type="NCBI Taxonomy" id="8128"/>
    <lineage>
        <taxon>Eukaryota</taxon>
        <taxon>Metazoa</taxon>
        <taxon>Chordata</taxon>
        <taxon>Craniata</taxon>
        <taxon>Vertebrata</taxon>
        <taxon>Euteleostomi</taxon>
        <taxon>Actinopterygii</taxon>
        <taxon>Neopterygii</taxon>
        <taxon>Teleostei</taxon>
        <taxon>Neoteleostei</taxon>
        <taxon>Acanthomorphata</taxon>
        <taxon>Ovalentaria</taxon>
        <taxon>Cichlomorphae</taxon>
        <taxon>Cichliformes</taxon>
        <taxon>Cichlidae</taxon>
        <taxon>African cichlids</taxon>
        <taxon>Pseudocrenilabrinae</taxon>
        <taxon>Oreochromini</taxon>
        <taxon>Oreochromis</taxon>
    </lineage>
</organism>
<dbReference type="InParanoid" id="A0A669DF57"/>
<accession>A0A669DF57</accession>
<evidence type="ECO:0000313" key="3">
    <source>
        <dbReference type="Proteomes" id="UP000005207"/>
    </source>
</evidence>
<name>A0A669DF57_ORENI</name>
<dbReference type="AlphaFoldDB" id="A0A669DF57"/>
<sequence>HSSLRSHTSSPPPDTLPERHMRNQKLGKIRGKHVHPRSTFGFNCLVLSISFASYCENHFTLQAESWSTSVFRYKFCHLSFMKTRKKVEGGKKKLCMISRPE</sequence>
<dbReference type="Proteomes" id="UP000005207">
    <property type="component" value="Linkage group LG4"/>
</dbReference>
<feature type="compositionally biased region" description="Basic residues" evidence="1">
    <location>
        <begin position="22"/>
        <end position="32"/>
    </location>
</feature>
<proteinExistence type="predicted"/>
<dbReference type="Ensembl" id="ENSONIT00000084925.1">
    <property type="protein sequence ID" value="ENSONIP00000057544.1"/>
    <property type="gene ID" value="ENSONIG00000037515.1"/>
</dbReference>
<protein>
    <submittedName>
        <fullName evidence="2">Uncharacterized protein</fullName>
    </submittedName>
</protein>
<reference evidence="2" key="3">
    <citation type="submission" date="2025-09" db="UniProtKB">
        <authorList>
            <consortium name="Ensembl"/>
        </authorList>
    </citation>
    <scope>IDENTIFICATION</scope>
</reference>
<keyword evidence="3" id="KW-1185">Reference proteome</keyword>
<reference evidence="3" key="1">
    <citation type="submission" date="2012-01" db="EMBL/GenBank/DDBJ databases">
        <title>The Genome Sequence of Oreochromis niloticus (Nile Tilapia).</title>
        <authorList>
            <consortium name="Broad Institute Genome Assembly Team"/>
            <consortium name="Broad Institute Sequencing Platform"/>
            <person name="Di Palma F."/>
            <person name="Johnson J."/>
            <person name="Lander E.S."/>
            <person name="Lindblad-Toh K."/>
        </authorList>
    </citation>
    <scope>NUCLEOTIDE SEQUENCE [LARGE SCALE GENOMIC DNA]</scope>
</reference>